<dbReference type="STRING" id="1705564.APG08_00458"/>
<dbReference type="EMBL" id="LNGC01000037">
    <property type="protein sequence ID" value="KYC52011.1"/>
    <property type="molecule type" value="Genomic_DNA"/>
</dbReference>
<dbReference type="PATRIC" id="fig|1705409.3.peg.1064"/>
<accession>A0A150J473</accession>
<evidence type="ECO:0000313" key="5">
    <source>
        <dbReference type="Proteomes" id="UP000075398"/>
    </source>
</evidence>
<dbReference type="Gene3D" id="3.40.50.11750">
    <property type="entry name" value="HypD, alpha/beta domain 1"/>
    <property type="match status" value="2"/>
</dbReference>
<dbReference type="Proteomes" id="UP000075398">
    <property type="component" value="Unassembled WGS sequence"/>
</dbReference>
<name>A0A150J473_9EURY</name>
<dbReference type="AlphaFoldDB" id="A0A150J473"/>
<comment type="similarity">
    <text evidence="1">Belongs to the HypD family.</text>
</comment>
<protein>
    <submittedName>
        <fullName evidence="4">Hydrogenase formation hypA family protein</fullName>
    </submittedName>
</protein>
<evidence type="ECO:0000256" key="1">
    <source>
        <dbReference type="ARBA" id="ARBA00007888"/>
    </source>
</evidence>
<evidence type="ECO:0000256" key="3">
    <source>
        <dbReference type="ARBA" id="ARBA00023004"/>
    </source>
</evidence>
<keyword evidence="3" id="KW-0408">Iron</keyword>
<reference evidence="4 5" key="1">
    <citation type="journal article" date="2016" name="ISME J.">
        <title>Chasing the elusive Euryarchaeota class WSA2: genomes reveal a uniquely fastidious methyl-reducing methanogen.</title>
        <authorList>
            <person name="Nobu M.K."/>
            <person name="Narihiro T."/>
            <person name="Kuroda K."/>
            <person name="Mei R."/>
            <person name="Liu W.T."/>
        </authorList>
    </citation>
    <scope>NUCLEOTIDE SEQUENCE [LARGE SCALE GENOMIC DNA]</scope>
    <source>
        <strain evidence="4">U1lsi0528_Bin055</strain>
    </source>
</reference>
<dbReference type="GO" id="GO:0051604">
    <property type="term" value="P:protein maturation"/>
    <property type="evidence" value="ECO:0007669"/>
    <property type="project" value="TreeGrafter"/>
</dbReference>
<evidence type="ECO:0000256" key="2">
    <source>
        <dbReference type="ARBA" id="ARBA00022723"/>
    </source>
</evidence>
<dbReference type="GO" id="GO:0070025">
    <property type="term" value="F:carbon monoxide binding"/>
    <property type="evidence" value="ECO:0007669"/>
    <property type="project" value="TreeGrafter"/>
</dbReference>
<dbReference type="InterPro" id="IPR042244">
    <property type="entry name" value="HypD_2_sf"/>
</dbReference>
<dbReference type="InterPro" id="IPR042243">
    <property type="entry name" value="HypD_1"/>
</dbReference>
<dbReference type="Pfam" id="PF01924">
    <property type="entry name" value="HypD"/>
    <property type="match status" value="1"/>
</dbReference>
<keyword evidence="2" id="KW-0479">Metal-binding</keyword>
<comment type="caution">
    <text evidence="4">The sequence shown here is derived from an EMBL/GenBank/DDBJ whole genome shotgun (WGS) entry which is preliminary data.</text>
</comment>
<sequence>MERTPKSSGGFLVDLYKDRNASDTIIKKIFEFSKDLGEIKLCHVCGTHEHVITHYGIRAMLPKNVQVVSGPGCPVCVTTQGEIEAAVKVAEKGAVVTTYGDMIRVPSKRSLSDAKASGLDIRLVYSINDSINLAISNPNKKIVHFAIGFETTCPTTAVAVLNSPDNFYVLSAHRVVPPAMDLLLSSGKINLSGFIDPGHVSTIIGTKPYEPISQKFHVPQVICGFEPNDILMGIYLLLKQIKEKRAEVENEYVRGVRTEGNTKAQKLMEKVFEPCDISWRGFPVIPGSGLSLKSEFSNKDAYKKFNIEIEDIPEEKGCSCPEVLRAEKIPRECPLFGNICTPQNPKGPCMVSREGACYISFKYEKSFR</sequence>
<gene>
    <name evidence="4" type="ORF">AMQ22_01031</name>
</gene>
<dbReference type="InterPro" id="IPR002780">
    <property type="entry name" value="Hyd_form_HypD"/>
</dbReference>
<dbReference type="PANTHER" id="PTHR30149:SF0">
    <property type="entry name" value="HYDROGENASE MATURATION FACTOR HYPD"/>
    <property type="match status" value="1"/>
</dbReference>
<dbReference type="Gene3D" id="6.10.20.100">
    <property type="match status" value="1"/>
</dbReference>
<dbReference type="PANTHER" id="PTHR30149">
    <property type="entry name" value="HYDROGENASE PROTEIN ASSEMBLY PROTEIN HYPD"/>
    <property type="match status" value="1"/>
</dbReference>
<organism evidence="4 5">
    <name type="scientific">Candidatus Methanofastidiosum methylothiophilum</name>
    <dbReference type="NCBI Taxonomy" id="1705564"/>
    <lineage>
        <taxon>Archaea</taxon>
        <taxon>Methanobacteriati</taxon>
        <taxon>Methanobacteriota</taxon>
        <taxon>Stenosarchaea group</taxon>
        <taxon>Candidatus Methanofastidiosia</taxon>
        <taxon>Candidatus Methanofastidiosales</taxon>
        <taxon>Candidatus Methanofastidiosaceae</taxon>
        <taxon>Candidatus Methanofastidiosum</taxon>
    </lineage>
</organism>
<dbReference type="GO" id="GO:0051539">
    <property type="term" value="F:4 iron, 4 sulfur cluster binding"/>
    <property type="evidence" value="ECO:0007669"/>
    <property type="project" value="TreeGrafter"/>
</dbReference>
<evidence type="ECO:0000313" key="4">
    <source>
        <dbReference type="EMBL" id="KYC52011.1"/>
    </source>
</evidence>
<dbReference type="NCBIfam" id="TIGR00075">
    <property type="entry name" value="hypD"/>
    <property type="match status" value="1"/>
</dbReference>
<dbReference type="PIRSF" id="PIRSF005622">
    <property type="entry name" value="Hydrgn_mat_hypD"/>
    <property type="match status" value="1"/>
</dbReference>
<dbReference type="GO" id="GO:0005506">
    <property type="term" value="F:iron ion binding"/>
    <property type="evidence" value="ECO:0007669"/>
    <property type="project" value="TreeGrafter"/>
</dbReference>
<proteinExistence type="inferred from homology"/>